<feature type="domain" description="Sensor histidine kinase NatK-like C-terminal" evidence="2">
    <location>
        <begin position="311"/>
        <end position="410"/>
    </location>
</feature>
<evidence type="ECO:0000313" key="3">
    <source>
        <dbReference type="EMBL" id="HIS31542.1"/>
    </source>
</evidence>
<dbReference type="AlphaFoldDB" id="A0A9D1ESN9"/>
<feature type="transmembrane region" description="Helical" evidence="1">
    <location>
        <begin position="103"/>
        <end position="122"/>
    </location>
</feature>
<evidence type="ECO:0000256" key="1">
    <source>
        <dbReference type="SAM" id="Phobius"/>
    </source>
</evidence>
<dbReference type="InterPro" id="IPR032834">
    <property type="entry name" value="NatK-like_C"/>
</dbReference>
<evidence type="ECO:0000313" key="4">
    <source>
        <dbReference type="Proteomes" id="UP000823935"/>
    </source>
</evidence>
<keyword evidence="1" id="KW-0812">Transmembrane</keyword>
<name>A0A9D1ESN9_9FIRM</name>
<dbReference type="Pfam" id="PF14501">
    <property type="entry name" value="HATPase_c_5"/>
    <property type="match status" value="1"/>
</dbReference>
<evidence type="ECO:0000259" key="2">
    <source>
        <dbReference type="Pfam" id="PF14501"/>
    </source>
</evidence>
<proteinExistence type="predicted"/>
<sequence length="414" mass="45703">MISDIISGLLYGILFSLAAAEFLPDPLGWKNRAILLFSSWIYLVLTRLSGPTAIPVLLLYGLLFVFFRTRLRGISLCCAQAGFFLALVVGRCCFSFLSFFRPVSLFTPLPAAAILLITAPLLKAAGYRLGALFPGKTPDIPGVLAAEVFLFFLSLEAMLLYPSVLAVSAASMAVLAVLSFLLLFRLARLVIQEQKNASESRSLRTLEAYTENLEQANLQLRRFKHDYTNILSTMSDYMEQGNLLGLKSYFQDQILPMSSQMQLSSFDASALSSMQIPEVKSLLISKILSERAKSLKVKIQIASPISWMVMDTGDFCRVLGIYLDNALDGALESEKKELQISLDDTAEGHSLVIINSCNSPSLPLDRIGQESFTTKGSGHGMGLATAAEILKKHPYVYKRTLLKDGYFIQQLDNF</sequence>
<dbReference type="SUPFAM" id="SSF55874">
    <property type="entry name" value="ATPase domain of HSP90 chaperone/DNA topoisomerase II/histidine kinase"/>
    <property type="match status" value="1"/>
</dbReference>
<dbReference type="Proteomes" id="UP000823935">
    <property type="component" value="Unassembled WGS sequence"/>
</dbReference>
<protein>
    <submittedName>
        <fullName evidence="3">GHKL domain-containing protein</fullName>
    </submittedName>
</protein>
<comment type="caution">
    <text evidence="3">The sequence shown here is derived from an EMBL/GenBank/DDBJ whole genome shotgun (WGS) entry which is preliminary data.</text>
</comment>
<feature type="transmembrane region" description="Helical" evidence="1">
    <location>
        <begin position="44"/>
        <end position="67"/>
    </location>
</feature>
<feature type="transmembrane region" description="Helical" evidence="1">
    <location>
        <begin position="74"/>
        <end position="97"/>
    </location>
</feature>
<feature type="transmembrane region" description="Helical" evidence="1">
    <location>
        <begin position="167"/>
        <end position="187"/>
    </location>
</feature>
<dbReference type="Gene3D" id="3.30.565.10">
    <property type="entry name" value="Histidine kinase-like ATPase, C-terminal domain"/>
    <property type="match status" value="1"/>
</dbReference>
<keyword evidence="1" id="KW-0472">Membrane</keyword>
<dbReference type="GO" id="GO:0042802">
    <property type="term" value="F:identical protein binding"/>
    <property type="evidence" value="ECO:0007669"/>
    <property type="project" value="TreeGrafter"/>
</dbReference>
<dbReference type="InterPro" id="IPR036890">
    <property type="entry name" value="HATPase_C_sf"/>
</dbReference>
<reference evidence="3" key="2">
    <citation type="journal article" date="2021" name="PeerJ">
        <title>Extensive microbial diversity within the chicken gut microbiome revealed by metagenomics and culture.</title>
        <authorList>
            <person name="Gilroy R."/>
            <person name="Ravi A."/>
            <person name="Getino M."/>
            <person name="Pursley I."/>
            <person name="Horton D.L."/>
            <person name="Alikhan N.F."/>
            <person name="Baker D."/>
            <person name="Gharbi K."/>
            <person name="Hall N."/>
            <person name="Watson M."/>
            <person name="Adriaenssens E.M."/>
            <person name="Foster-Nyarko E."/>
            <person name="Jarju S."/>
            <person name="Secka A."/>
            <person name="Antonio M."/>
            <person name="Oren A."/>
            <person name="Chaudhuri R.R."/>
            <person name="La Ragione R."/>
            <person name="Hildebrand F."/>
            <person name="Pallen M.J."/>
        </authorList>
    </citation>
    <scope>NUCLEOTIDE SEQUENCE</scope>
    <source>
        <strain evidence="3">CHK190-19873</strain>
    </source>
</reference>
<accession>A0A9D1ESN9</accession>
<feature type="transmembrane region" description="Helical" evidence="1">
    <location>
        <begin position="143"/>
        <end position="161"/>
    </location>
</feature>
<organism evidence="3 4">
    <name type="scientific">Candidatus Limivivens intestinipullorum</name>
    <dbReference type="NCBI Taxonomy" id="2840858"/>
    <lineage>
        <taxon>Bacteria</taxon>
        <taxon>Bacillati</taxon>
        <taxon>Bacillota</taxon>
        <taxon>Clostridia</taxon>
        <taxon>Lachnospirales</taxon>
        <taxon>Lachnospiraceae</taxon>
        <taxon>Lachnospiraceae incertae sedis</taxon>
        <taxon>Candidatus Limivivens</taxon>
    </lineage>
</organism>
<gene>
    <name evidence="3" type="ORF">IAB44_08380</name>
</gene>
<dbReference type="PANTHER" id="PTHR40448:SF1">
    <property type="entry name" value="TWO-COMPONENT SENSOR HISTIDINE KINASE"/>
    <property type="match status" value="1"/>
</dbReference>
<dbReference type="EMBL" id="DVIQ01000043">
    <property type="protein sequence ID" value="HIS31542.1"/>
    <property type="molecule type" value="Genomic_DNA"/>
</dbReference>
<dbReference type="PANTHER" id="PTHR40448">
    <property type="entry name" value="TWO-COMPONENT SENSOR HISTIDINE KINASE"/>
    <property type="match status" value="1"/>
</dbReference>
<reference evidence="3" key="1">
    <citation type="submission" date="2020-10" db="EMBL/GenBank/DDBJ databases">
        <authorList>
            <person name="Gilroy R."/>
        </authorList>
    </citation>
    <scope>NUCLEOTIDE SEQUENCE</scope>
    <source>
        <strain evidence="3">CHK190-19873</strain>
    </source>
</reference>
<keyword evidence="1" id="KW-1133">Transmembrane helix</keyword>